<dbReference type="SMART" id="SM00380">
    <property type="entry name" value="AP2"/>
    <property type="match status" value="1"/>
</dbReference>
<dbReference type="PROSITE" id="PS51032">
    <property type="entry name" value="AP2_ERF"/>
    <property type="match status" value="1"/>
</dbReference>
<keyword evidence="2" id="KW-0805">Transcription regulation</keyword>
<evidence type="ECO:0000256" key="4">
    <source>
        <dbReference type="ARBA" id="ARBA00023159"/>
    </source>
</evidence>
<dbReference type="EMBL" id="VEPZ02000434">
    <property type="protein sequence ID" value="KAE8724991.1"/>
    <property type="molecule type" value="Genomic_DNA"/>
</dbReference>
<evidence type="ECO:0000256" key="7">
    <source>
        <dbReference type="ARBA" id="ARBA00024343"/>
    </source>
</evidence>
<evidence type="ECO:0000256" key="8">
    <source>
        <dbReference type="SAM" id="MobiDB-lite"/>
    </source>
</evidence>
<dbReference type="InterPro" id="IPR036955">
    <property type="entry name" value="AP2/ERF_dom_sf"/>
</dbReference>
<keyword evidence="5" id="KW-0804">Transcription</keyword>
<evidence type="ECO:0000256" key="1">
    <source>
        <dbReference type="ARBA" id="ARBA00004123"/>
    </source>
</evidence>
<dbReference type="AlphaFoldDB" id="A0A6A3CAX2"/>
<dbReference type="GO" id="GO:0003700">
    <property type="term" value="F:DNA-binding transcription factor activity"/>
    <property type="evidence" value="ECO:0007669"/>
    <property type="project" value="InterPro"/>
</dbReference>
<accession>A0A6A3CAX2</accession>
<keyword evidence="3" id="KW-0238">DNA-binding</keyword>
<dbReference type="PRINTS" id="PR00367">
    <property type="entry name" value="ETHRSPELEMNT"/>
</dbReference>
<dbReference type="PANTHER" id="PTHR31985:SF302">
    <property type="entry name" value="ETHYLENE-RESPONSIVE TRANSCRIPTION FACTOR ERF027"/>
    <property type="match status" value="1"/>
</dbReference>
<dbReference type="PANTHER" id="PTHR31985">
    <property type="entry name" value="ETHYLENE-RESPONSIVE TRANSCRIPTION FACTOR ERF042-RELATED"/>
    <property type="match status" value="1"/>
</dbReference>
<feature type="compositionally biased region" description="Low complexity" evidence="8">
    <location>
        <begin position="1"/>
        <end position="14"/>
    </location>
</feature>
<dbReference type="InterPro" id="IPR016177">
    <property type="entry name" value="DNA-bd_dom_sf"/>
</dbReference>
<comment type="caution">
    <text evidence="10">The sequence shown here is derived from an EMBL/GenBank/DDBJ whole genome shotgun (WGS) entry which is preliminary data.</text>
</comment>
<comment type="similarity">
    <text evidence="7">Belongs to the AP2/ERF transcription factor family. ERF subfamily.</text>
</comment>
<evidence type="ECO:0000313" key="10">
    <source>
        <dbReference type="EMBL" id="KAE8724991.1"/>
    </source>
</evidence>
<evidence type="ECO:0000256" key="6">
    <source>
        <dbReference type="ARBA" id="ARBA00023242"/>
    </source>
</evidence>
<dbReference type="Pfam" id="PF00847">
    <property type="entry name" value="AP2"/>
    <property type="match status" value="1"/>
</dbReference>
<dbReference type="GO" id="GO:0005634">
    <property type="term" value="C:nucleus"/>
    <property type="evidence" value="ECO:0007669"/>
    <property type="project" value="UniProtKB-SubCell"/>
</dbReference>
<keyword evidence="6" id="KW-0539">Nucleus</keyword>
<evidence type="ECO:0000256" key="3">
    <source>
        <dbReference type="ARBA" id="ARBA00023125"/>
    </source>
</evidence>
<feature type="compositionally biased region" description="Polar residues" evidence="8">
    <location>
        <begin position="89"/>
        <end position="99"/>
    </location>
</feature>
<reference evidence="10" key="1">
    <citation type="submission" date="2019-09" db="EMBL/GenBank/DDBJ databases">
        <title>Draft genome information of white flower Hibiscus syriacus.</title>
        <authorList>
            <person name="Kim Y.-M."/>
        </authorList>
    </citation>
    <scope>NUCLEOTIDE SEQUENCE [LARGE SCALE GENOMIC DNA]</scope>
    <source>
        <strain evidence="10">YM2019G1</strain>
    </source>
</reference>
<protein>
    <recommendedName>
        <fullName evidence="9">AP2/ERF domain-containing protein</fullName>
    </recommendedName>
</protein>
<dbReference type="Proteomes" id="UP000436088">
    <property type="component" value="Unassembled WGS sequence"/>
</dbReference>
<feature type="region of interest" description="Disordered" evidence="8">
    <location>
        <begin position="1"/>
        <end position="46"/>
    </location>
</feature>
<keyword evidence="4" id="KW-0010">Activator</keyword>
<dbReference type="Gene3D" id="3.30.730.10">
    <property type="entry name" value="AP2/ERF domain"/>
    <property type="match status" value="1"/>
</dbReference>
<feature type="compositionally biased region" description="Polar residues" evidence="8">
    <location>
        <begin position="23"/>
        <end position="41"/>
    </location>
</feature>
<gene>
    <name evidence="10" type="ORF">F3Y22_tig00009024pilonHSYRG00027</name>
</gene>
<dbReference type="InterPro" id="IPR051032">
    <property type="entry name" value="AP2/ERF_TF_ERF_subfamily"/>
</dbReference>
<dbReference type="GO" id="GO:0003677">
    <property type="term" value="F:DNA binding"/>
    <property type="evidence" value="ECO:0007669"/>
    <property type="project" value="UniProtKB-KW"/>
</dbReference>
<name>A0A6A3CAX2_HIBSY</name>
<evidence type="ECO:0000256" key="5">
    <source>
        <dbReference type="ARBA" id="ARBA00023163"/>
    </source>
</evidence>
<evidence type="ECO:0000256" key="2">
    <source>
        <dbReference type="ARBA" id="ARBA00023015"/>
    </source>
</evidence>
<sequence>MAVTPTPTTIQIPDPFVPVQQPKHVQSAGSNPPSARKQQATYRGVRSRSGKWVSEIREPRKTTRIWLGTYPTAEMAAAAEVAALAAASRSPNRYSNTGTSKDEGKPENEDTITSGPSMIAIILNKVFDDRSPPGGGR</sequence>
<proteinExistence type="inferred from homology"/>
<comment type="subcellular location">
    <subcellularLocation>
        <location evidence="1">Nucleus</location>
    </subcellularLocation>
</comment>
<organism evidence="10 11">
    <name type="scientific">Hibiscus syriacus</name>
    <name type="common">Rose of Sharon</name>
    <dbReference type="NCBI Taxonomy" id="106335"/>
    <lineage>
        <taxon>Eukaryota</taxon>
        <taxon>Viridiplantae</taxon>
        <taxon>Streptophyta</taxon>
        <taxon>Embryophyta</taxon>
        <taxon>Tracheophyta</taxon>
        <taxon>Spermatophyta</taxon>
        <taxon>Magnoliopsida</taxon>
        <taxon>eudicotyledons</taxon>
        <taxon>Gunneridae</taxon>
        <taxon>Pentapetalae</taxon>
        <taxon>rosids</taxon>
        <taxon>malvids</taxon>
        <taxon>Malvales</taxon>
        <taxon>Malvaceae</taxon>
        <taxon>Malvoideae</taxon>
        <taxon>Hibiscus</taxon>
    </lineage>
</organism>
<evidence type="ECO:0000259" key="9">
    <source>
        <dbReference type="PROSITE" id="PS51032"/>
    </source>
</evidence>
<evidence type="ECO:0000313" key="11">
    <source>
        <dbReference type="Proteomes" id="UP000436088"/>
    </source>
</evidence>
<dbReference type="InterPro" id="IPR001471">
    <property type="entry name" value="AP2/ERF_dom"/>
</dbReference>
<feature type="domain" description="AP2/ERF" evidence="9">
    <location>
        <begin position="41"/>
        <end position="98"/>
    </location>
</feature>
<keyword evidence="11" id="KW-1185">Reference proteome</keyword>
<dbReference type="CDD" id="cd00018">
    <property type="entry name" value="AP2"/>
    <property type="match status" value="1"/>
</dbReference>
<feature type="region of interest" description="Disordered" evidence="8">
    <location>
        <begin position="86"/>
        <end position="115"/>
    </location>
</feature>
<dbReference type="SUPFAM" id="SSF54171">
    <property type="entry name" value="DNA-binding domain"/>
    <property type="match status" value="1"/>
</dbReference>